<evidence type="ECO:0008006" key="3">
    <source>
        <dbReference type="Google" id="ProtNLM"/>
    </source>
</evidence>
<evidence type="ECO:0000313" key="2">
    <source>
        <dbReference type="Proteomes" id="UP000016648"/>
    </source>
</evidence>
<proteinExistence type="predicted"/>
<dbReference type="EMBL" id="AWEY01000032">
    <property type="protein sequence ID" value="ERK38946.1"/>
    <property type="molecule type" value="Genomic_DNA"/>
</dbReference>
<dbReference type="SUPFAM" id="SSF50998">
    <property type="entry name" value="Quinoprotein alcohol dehydrogenase-like"/>
    <property type="match status" value="1"/>
</dbReference>
<dbReference type="InterPro" id="IPR011047">
    <property type="entry name" value="Quinoprotein_ADH-like_sf"/>
</dbReference>
<comment type="caution">
    <text evidence="1">The sequence shown here is derived from an EMBL/GenBank/DDBJ whole genome shotgun (WGS) entry which is preliminary data.</text>
</comment>
<name>U2P480_9BACT</name>
<keyword evidence="2" id="KW-1185">Reference proteome</keyword>
<dbReference type="PATRIC" id="fig|1115809.3.peg.1658"/>
<dbReference type="InterPro" id="IPR015943">
    <property type="entry name" value="WD40/YVTN_repeat-like_dom_sf"/>
</dbReference>
<accession>U2P480</accession>
<organism evidence="1 2">
    <name type="scientific">Segatella baroniae F0067</name>
    <dbReference type="NCBI Taxonomy" id="1115809"/>
    <lineage>
        <taxon>Bacteria</taxon>
        <taxon>Pseudomonadati</taxon>
        <taxon>Bacteroidota</taxon>
        <taxon>Bacteroidia</taxon>
        <taxon>Bacteroidales</taxon>
        <taxon>Prevotellaceae</taxon>
        <taxon>Segatella</taxon>
    </lineage>
</organism>
<dbReference type="Gene3D" id="2.130.10.10">
    <property type="entry name" value="YVTN repeat-like/Quinoprotein amine dehydrogenase"/>
    <property type="match status" value="1"/>
</dbReference>
<dbReference type="AlphaFoldDB" id="U2P480"/>
<protein>
    <recommendedName>
        <fullName evidence="3">PQQ-like domain protein</fullName>
    </recommendedName>
</protein>
<evidence type="ECO:0000313" key="1">
    <source>
        <dbReference type="EMBL" id="ERK38946.1"/>
    </source>
</evidence>
<gene>
    <name evidence="1" type="ORF">HMPREF9135_0656</name>
</gene>
<reference evidence="1 2" key="1">
    <citation type="submission" date="2013-08" db="EMBL/GenBank/DDBJ databases">
        <authorList>
            <person name="Durkin A.S."/>
            <person name="Haft D.R."/>
            <person name="McCorrison J."/>
            <person name="Torralba M."/>
            <person name="Gillis M."/>
            <person name="Haft D.H."/>
            <person name="Methe B."/>
            <person name="Sutton G."/>
            <person name="Nelson K.E."/>
        </authorList>
    </citation>
    <scope>NUCLEOTIDE SEQUENCE [LARGE SCALE GENOMIC DNA]</scope>
    <source>
        <strain evidence="1 2">F0067</strain>
    </source>
</reference>
<dbReference type="Proteomes" id="UP000016648">
    <property type="component" value="Unassembled WGS sequence"/>
</dbReference>
<sequence length="461" mass="50900">MASIDLKHTCYSLSVSPDGKTVAVKLRKREKDAWTNDGQICLVDRVSGATNWIMPMKFSRTEALMRLSNAPEGKAMMDNMKLTSQGLLVQDNGKLKLMADATTEKWNTKLLPLYIDEAKDVIVGYRSATAAKLRGVSLSTGQELWVSNVKHELNWGWKDMQVVGDSLLMVAADDMNFVNITTGNLHRYDAATGKVDVGSVLLQSLGAVAMGVATGMAMGVYTYYVPYVNSNVTSHTCSNIATDGTCYYFADKAGVSCYDAQAQQVWTTPFDNKDGSYSQLTVKDGKLHLLSYGVGLKGGVMMKKYGKPFAAVLNAADGQLLSKDMLEPWDKKIYGHPISIPYSKIYTFRGEDKKLTPLQFGPGRGYVITDKKSILVVNDKLQVEETFPSANRYDVYQHHGKYAFVGTDSKNGFDFWIVDDEGNAKLNFTEPVQAADLKGDTLYLLSGTRLLWMKMGDNVGR</sequence>